<protein>
    <submittedName>
        <fullName evidence="1">Uncharacterized protein</fullName>
    </submittedName>
</protein>
<accession>A0ACC2WAT6</accession>
<organism evidence="1 2">
    <name type="scientific">Naganishia adeliensis</name>
    <dbReference type="NCBI Taxonomy" id="92952"/>
    <lineage>
        <taxon>Eukaryota</taxon>
        <taxon>Fungi</taxon>
        <taxon>Dikarya</taxon>
        <taxon>Basidiomycota</taxon>
        <taxon>Agaricomycotina</taxon>
        <taxon>Tremellomycetes</taxon>
        <taxon>Filobasidiales</taxon>
        <taxon>Filobasidiaceae</taxon>
        <taxon>Naganishia</taxon>
    </lineage>
</organism>
<sequence>MDQEEQPLIHLPLPSDLYLPILDHVHDNSQLAELCRVDRLFLELARDKLYAFVWVRPWEAGADPKFRLLFRTLNENPEIAEIVRVITWEDFCVSALKNMSNLESITWTRNKTLRSSMLQAIAALPNLTKLEINGNSKWSYDPVLLNNLHRLHELRIVLPDRKVSENLKTLVKLRAESTPTTEDPTTTRRGLRVLELISQDSRWIDDALLQDLAPYLGNLAVFKLWGCSHIGPRGYFSVLRAAQGTLEELALEGVGPGDDLDLLDQDLYLERDETAFYRLVLADKSRQEQADVTHAIQQDMFPHRPELDWSRVRRHGSYPLLGEHSFLPPTLTDIHISGNKQGGVMPGDTANHLVSAVAEMWGAHLTRFWLTNYLLTAKDLGVIAERLPKLDTLMLRMSESTKNPTWIASHLARMPDLRVFHLQTSESRPEAEVYTIADLTILAQGCGDKLEQIGWANRVYHVRRRRVVVYDATEGATSRQGWRHCDEEWEQVEDVLERDDVYLELWHTGTGTIPEIFQVWRA</sequence>
<proteinExistence type="predicted"/>
<evidence type="ECO:0000313" key="1">
    <source>
        <dbReference type="EMBL" id="KAJ9108513.1"/>
    </source>
</evidence>
<comment type="caution">
    <text evidence="1">The sequence shown here is derived from an EMBL/GenBank/DDBJ whole genome shotgun (WGS) entry which is preliminary data.</text>
</comment>
<keyword evidence="2" id="KW-1185">Reference proteome</keyword>
<gene>
    <name evidence="1" type="ORF">QFC20_003419</name>
</gene>
<dbReference type="EMBL" id="JASBWS010000031">
    <property type="protein sequence ID" value="KAJ9108513.1"/>
    <property type="molecule type" value="Genomic_DNA"/>
</dbReference>
<evidence type="ECO:0000313" key="2">
    <source>
        <dbReference type="Proteomes" id="UP001230649"/>
    </source>
</evidence>
<reference evidence="1" key="1">
    <citation type="submission" date="2023-04" db="EMBL/GenBank/DDBJ databases">
        <title>Draft Genome sequencing of Naganishia species isolated from polar environments using Oxford Nanopore Technology.</title>
        <authorList>
            <person name="Leo P."/>
            <person name="Venkateswaran K."/>
        </authorList>
    </citation>
    <scope>NUCLEOTIDE SEQUENCE</scope>
    <source>
        <strain evidence="1">MNA-CCFEE 5262</strain>
    </source>
</reference>
<name>A0ACC2WAT6_9TREE</name>
<dbReference type="Proteomes" id="UP001230649">
    <property type="component" value="Unassembled WGS sequence"/>
</dbReference>